<sequence>MAHIVCITGGLKGIFNASLALVQQLELAGHRVTYASPHDFRDAVTAQGIPYVQLEPWVLQPVDPPMGRWQKAWTLRQRQQQAVEQLGVQHFAQTIQDLEPDLVLIDMEMTPHIMAGVMSGLPMALLCQFLSIWKRPDLPPINSNTLPGRGVELAWLKNGLTTWKETLQQRWQRMGLDRRSVWGCYARQIGYPFPEQFGFNQWLISYGQGQLPILCFNALELDFPHDPHPLMYYVGPMVYENRQDSQVTADTHKALKQLFEKRHSHGRSLIYCGCSTFVKGNQQWLKKIMEAVASRPKWDLVVGLGGQLDRDQLGTLPANVHVFSWTPQLQVLKHADCAVINGGINTINECLYLGVPMLVYSLGHADQAGDAARVAYHGLGIAGDREKDTAAEIRSSMQMLLTDGSYQERVDRMCDRIHHYHQENRATQVVETLLSQRSVQTDKTHLTALGPP</sequence>
<dbReference type="PANTHER" id="PTHR48050">
    <property type="entry name" value="STEROL 3-BETA-GLUCOSYLTRANSFERASE"/>
    <property type="match status" value="1"/>
</dbReference>
<dbReference type="AlphaFoldDB" id="A0A928X3I8"/>
<dbReference type="InterPro" id="IPR010610">
    <property type="entry name" value="EryCIII-like_C"/>
</dbReference>
<dbReference type="GO" id="GO:0016758">
    <property type="term" value="F:hexosyltransferase activity"/>
    <property type="evidence" value="ECO:0007669"/>
    <property type="project" value="UniProtKB-ARBA"/>
</dbReference>
<dbReference type="SUPFAM" id="SSF53756">
    <property type="entry name" value="UDP-Glycosyltransferase/glycogen phosphorylase"/>
    <property type="match status" value="1"/>
</dbReference>
<comment type="caution">
    <text evidence="2">The sequence shown here is derived from an EMBL/GenBank/DDBJ whole genome shotgun (WGS) entry which is preliminary data.</text>
</comment>
<keyword evidence="3" id="KW-1185">Reference proteome</keyword>
<gene>
    <name evidence="2" type="ORF">IQ260_09730</name>
</gene>
<dbReference type="PANTHER" id="PTHR48050:SF13">
    <property type="entry name" value="STEROL 3-BETA-GLUCOSYLTRANSFERASE UGT80A2"/>
    <property type="match status" value="1"/>
</dbReference>
<name>A0A928X3I8_LEPEC</name>
<dbReference type="GO" id="GO:0008194">
    <property type="term" value="F:UDP-glycosyltransferase activity"/>
    <property type="evidence" value="ECO:0007669"/>
    <property type="project" value="InterPro"/>
</dbReference>
<evidence type="ECO:0000313" key="3">
    <source>
        <dbReference type="Proteomes" id="UP000615026"/>
    </source>
</evidence>
<dbReference type="InterPro" id="IPR002213">
    <property type="entry name" value="UDP_glucos_trans"/>
</dbReference>
<accession>A0A928X3I8</accession>
<protein>
    <recommendedName>
        <fullName evidence="1">Erythromycin biosynthesis protein CIII-like C-terminal domain-containing protein</fullName>
    </recommendedName>
</protein>
<dbReference type="CDD" id="cd03784">
    <property type="entry name" value="GT1_Gtf-like"/>
    <property type="match status" value="1"/>
</dbReference>
<dbReference type="RefSeq" id="WP_193992910.1">
    <property type="nucleotide sequence ID" value="NZ_JADEXP010000066.1"/>
</dbReference>
<proteinExistence type="predicted"/>
<evidence type="ECO:0000259" key="1">
    <source>
        <dbReference type="Pfam" id="PF06722"/>
    </source>
</evidence>
<organism evidence="2 3">
    <name type="scientific">Leptolyngbya cf. ectocarpi LEGE 11479</name>
    <dbReference type="NCBI Taxonomy" id="1828722"/>
    <lineage>
        <taxon>Bacteria</taxon>
        <taxon>Bacillati</taxon>
        <taxon>Cyanobacteriota</taxon>
        <taxon>Cyanophyceae</taxon>
        <taxon>Leptolyngbyales</taxon>
        <taxon>Leptolyngbyaceae</taxon>
        <taxon>Leptolyngbya group</taxon>
        <taxon>Leptolyngbya</taxon>
    </lineage>
</organism>
<dbReference type="InterPro" id="IPR050426">
    <property type="entry name" value="Glycosyltransferase_28"/>
</dbReference>
<dbReference type="GO" id="GO:0017000">
    <property type="term" value="P:antibiotic biosynthetic process"/>
    <property type="evidence" value="ECO:0007669"/>
    <property type="project" value="UniProtKB-ARBA"/>
</dbReference>
<dbReference type="Pfam" id="PF06722">
    <property type="entry name" value="EryCIII-like_C"/>
    <property type="match status" value="1"/>
</dbReference>
<evidence type="ECO:0000313" key="2">
    <source>
        <dbReference type="EMBL" id="MBE9066934.1"/>
    </source>
</evidence>
<feature type="domain" description="Erythromycin biosynthesis protein CIII-like C-terminal" evidence="1">
    <location>
        <begin position="309"/>
        <end position="415"/>
    </location>
</feature>
<dbReference type="Proteomes" id="UP000615026">
    <property type="component" value="Unassembled WGS sequence"/>
</dbReference>
<reference evidence="2" key="1">
    <citation type="submission" date="2020-10" db="EMBL/GenBank/DDBJ databases">
        <authorList>
            <person name="Castelo-Branco R."/>
            <person name="Eusebio N."/>
            <person name="Adriana R."/>
            <person name="Vieira A."/>
            <person name="Brugerolle De Fraissinette N."/>
            <person name="Rezende De Castro R."/>
            <person name="Schneider M.P."/>
            <person name="Vasconcelos V."/>
            <person name="Leao P.N."/>
        </authorList>
    </citation>
    <scope>NUCLEOTIDE SEQUENCE</scope>
    <source>
        <strain evidence="2">LEGE 11479</strain>
    </source>
</reference>
<dbReference type="EMBL" id="JADEXP010000066">
    <property type="protein sequence ID" value="MBE9066934.1"/>
    <property type="molecule type" value="Genomic_DNA"/>
</dbReference>
<dbReference type="Gene3D" id="3.40.50.2000">
    <property type="entry name" value="Glycogen Phosphorylase B"/>
    <property type="match status" value="2"/>
</dbReference>